<feature type="compositionally biased region" description="Basic residues" evidence="2">
    <location>
        <begin position="358"/>
        <end position="367"/>
    </location>
</feature>
<feature type="region of interest" description="Disordered" evidence="2">
    <location>
        <begin position="1"/>
        <end position="28"/>
    </location>
</feature>
<dbReference type="InterPro" id="IPR027267">
    <property type="entry name" value="AH/BAR_dom_sf"/>
</dbReference>
<dbReference type="InterPro" id="IPR037470">
    <property type="entry name" value="IVY1"/>
</dbReference>
<name>A0A8H5GEV0_9AGAR</name>
<dbReference type="Gene3D" id="1.20.1270.60">
    <property type="entry name" value="Arfaptin homology (AH) domain/BAR domain"/>
    <property type="match status" value="1"/>
</dbReference>
<evidence type="ECO:0000256" key="1">
    <source>
        <dbReference type="SAM" id="Coils"/>
    </source>
</evidence>
<comment type="caution">
    <text evidence="4">The sequence shown here is derived from an EMBL/GenBank/DDBJ whole genome shotgun (WGS) entry which is preliminary data.</text>
</comment>
<organism evidence="4 5">
    <name type="scientific">Leucocoprinus leucothites</name>
    <dbReference type="NCBI Taxonomy" id="201217"/>
    <lineage>
        <taxon>Eukaryota</taxon>
        <taxon>Fungi</taxon>
        <taxon>Dikarya</taxon>
        <taxon>Basidiomycota</taxon>
        <taxon>Agaricomycotina</taxon>
        <taxon>Agaricomycetes</taxon>
        <taxon>Agaricomycetidae</taxon>
        <taxon>Agaricales</taxon>
        <taxon>Agaricineae</taxon>
        <taxon>Agaricaceae</taxon>
        <taxon>Leucocoprinus</taxon>
    </lineage>
</organism>
<feature type="compositionally biased region" description="Polar residues" evidence="2">
    <location>
        <begin position="408"/>
        <end position="423"/>
    </location>
</feature>
<dbReference type="PANTHER" id="PTHR38407:SF1">
    <property type="entry name" value="PROTEIN IVY1"/>
    <property type="match status" value="1"/>
</dbReference>
<sequence>MSSHKPRSLRALAFGSRKPTSPGPPSPTYSEVTNASAFNFGPNGPSKIITRTDLKTSLQAYEDVMNCSAAYRSALLTMSKATAAFADAMERCSGLKGPTYETGSRLQAAAGVHHLIGNLWHVLADTLDKKFEKPLRQHLDTYKTIVNERSTSYERALREKSQIIRQTEMRNMNRKERNLQSFREALTVLQRQVDELDDLKASHYQEILEHEEEVWDVVQNKVCIVVRSTMDVFDRFTAKASDPIIEPMLQSVPDPFDAYGPPQSEDQIFSILAPLSIMTQPTPSSSTPSPPSGTPEHDANESLPSSLGKTKVASWLPSSTAANGGTAFPTEASAWADAHYSSSPPSTPPRSVSPPHNLSRRHSVPSHRRAESKLRSVLSVIDEARSSRQDGSNNNSGGNDNGPHQVNDDTPSSPTPMAQNINRTTPPSPPQPTTLDSPSGEPDSGHLSHSWTFTYGQSPYEYGNNNSASSTPRNSMLFTSTASFVPPDPPSSNGSSTIDRRDPDDQLLTHTSI</sequence>
<dbReference type="GO" id="GO:0042144">
    <property type="term" value="P:vacuole fusion, non-autophagic"/>
    <property type="evidence" value="ECO:0007669"/>
    <property type="project" value="InterPro"/>
</dbReference>
<dbReference type="InterPro" id="IPR013606">
    <property type="entry name" value="I-BAR_dom"/>
</dbReference>
<evidence type="ECO:0000313" key="5">
    <source>
        <dbReference type="Proteomes" id="UP000559027"/>
    </source>
</evidence>
<dbReference type="PANTHER" id="PTHR38407">
    <property type="entry name" value="PROTEIN IVY1"/>
    <property type="match status" value="1"/>
</dbReference>
<keyword evidence="5" id="KW-1185">Reference proteome</keyword>
<accession>A0A8H5GEV0</accession>
<evidence type="ECO:0000259" key="3">
    <source>
        <dbReference type="Pfam" id="PF08397"/>
    </source>
</evidence>
<evidence type="ECO:0000256" key="2">
    <source>
        <dbReference type="SAM" id="MobiDB-lite"/>
    </source>
</evidence>
<dbReference type="AlphaFoldDB" id="A0A8H5GEV0"/>
<dbReference type="GO" id="GO:0005543">
    <property type="term" value="F:phospholipid binding"/>
    <property type="evidence" value="ECO:0007669"/>
    <property type="project" value="InterPro"/>
</dbReference>
<proteinExistence type="predicted"/>
<dbReference type="GO" id="GO:0000329">
    <property type="term" value="C:fungal-type vacuole membrane"/>
    <property type="evidence" value="ECO:0007669"/>
    <property type="project" value="InterPro"/>
</dbReference>
<evidence type="ECO:0000313" key="4">
    <source>
        <dbReference type="EMBL" id="KAF5363658.1"/>
    </source>
</evidence>
<dbReference type="OrthoDB" id="5594612at2759"/>
<gene>
    <name evidence="4" type="ORF">D9756_000852</name>
</gene>
<dbReference type="Pfam" id="PF08397">
    <property type="entry name" value="IMD"/>
    <property type="match status" value="1"/>
</dbReference>
<feature type="region of interest" description="Disordered" evidence="2">
    <location>
        <begin position="337"/>
        <end position="513"/>
    </location>
</feature>
<feature type="compositionally biased region" description="Low complexity" evidence="2">
    <location>
        <begin position="390"/>
        <end position="402"/>
    </location>
</feature>
<keyword evidence="1" id="KW-0175">Coiled coil</keyword>
<dbReference type="Proteomes" id="UP000559027">
    <property type="component" value="Unassembled WGS sequence"/>
</dbReference>
<protein>
    <recommendedName>
        <fullName evidence="3">IMD domain-containing protein</fullName>
    </recommendedName>
</protein>
<feature type="coiled-coil region" evidence="1">
    <location>
        <begin position="165"/>
        <end position="213"/>
    </location>
</feature>
<dbReference type="EMBL" id="JAACJO010000001">
    <property type="protein sequence ID" value="KAF5363658.1"/>
    <property type="molecule type" value="Genomic_DNA"/>
</dbReference>
<dbReference type="SUPFAM" id="SSF103657">
    <property type="entry name" value="BAR/IMD domain-like"/>
    <property type="match status" value="1"/>
</dbReference>
<feature type="region of interest" description="Disordered" evidence="2">
    <location>
        <begin position="279"/>
        <end position="308"/>
    </location>
</feature>
<feature type="domain" description="IMD" evidence="3">
    <location>
        <begin position="60"/>
        <end position="235"/>
    </location>
</feature>
<feature type="compositionally biased region" description="Polar residues" evidence="2">
    <location>
        <begin position="447"/>
        <end position="483"/>
    </location>
</feature>
<dbReference type="GO" id="GO:0007009">
    <property type="term" value="P:plasma membrane organization"/>
    <property type="evidence" value="ECO:0007669"/>
    <property type="project" value="InterPro"/>
</dbReference>
<reference evidence="4 5" key="1">
    <citation type="journal article" date="2020" name="ISME J.">
        <title>Uncovering the hidden diversity of litter-decomposition mechanisms in mushroom-forming fungi.</title>
        <authorList>
            <person name="Floudas D."/>
            <person name="Bentzer J."/>
            <person name="Ahren D."/>
            <person name="Johansson T."/>
            <person name="Persson P."/>
            <person name="Tunlid A."/>
        </authorList>
    </citation>
    <scope>NUCLEOTIDE SEQUENCE [LARGE SCALE GENOMIC DNA]</scope>
    <source>
        <strain evidence="4 5">CBS 146.42</strain>
    </source>
</reference>